<evidence type="ECO:0000259" key="7">
    <source>
        <dbReference type="PROSITE" id="PS51352"/>
    </source>
</evidence>
<dbReference type="CDD" id="cd00158">
    <property type="entry name" value="RHOD"/>
    <property type="match status" value="1"/>
</dbReference>
<dbReference type="InterPro" id="IPR036873">
    <property type="entry name" value="Rhodanese-like_dom_sf"/>
</dbReference>
<evidence type="ECO:0000259" key="6">
    <source>
        <dbReference type="PROSITE" id="PS50206"/>
    </source>
</evidence>
<dbReference type="SMART" id="SM00450">
    <property type="entry name" value="RHOD"/>
    <property type="match status" value="1"/>
</dbReference>
<dbReference type="Pfam" id="PF00085">
    <property type="entry name" value="Thioredoxin"/>
    <property type="match status" value="1"/>
</dbReference>
<dbReference type="PRINTS" id="PR00421">
    <property type="entry name" value="THIOREDOXIN"/>
</dbReference>
<dbReference type="InterPro" id="IPR001763">
    <property type="entry name" value="Rhodanese-like_dom"/>
</dbReference>
<dbReference type="GO" id="GO:0005829">
    <property type="term" value="C:cytosol"/>
    <property type="evidence" value="ECO:0007669"/>
    <property type="project" value="TreeGrafter"/>
</dbReference>
<dbReference type="InterPro" id="IPR017937">
    <property type="entry name" value="Thioredoxin_CS"/>
</dbReference>
<evidence type="ECO:0000256" key="5">
    <source>
        <dbReference type="SAM" id="SignalP"/>
    </source>
</evidence>
<gene>
    <name evidence="8" type="ORF">EQG79_07135</name>
</gene>
<dbReference type="PROSITE" id="PS00380">
    <property type="entry name" value="RHODANESE_1"/>
    <property type="match status" value="1"/>
</dbReference>
<organism evidence="8 9">
    <name type="scientific">Spirosoma sordidisoli</name>
    <dbReference type="NCBI Taxonomy" id="2502893"/>
    <lineage>
        <taxon>Bacteria</taxon>
        <taxon>Pseudomonadati</taxon>
        <taxon>Bacteroidota</taxon>
        <taxon>Cytophagia</taxon>
        <taxon>Cytophagales</taxon>
        <taxon>Cytophagaceae</taxon>
        <taxon>Spirosoma</taxon>
    </lineage>
</organism>
<dbReference type="Gene3D" id="3.40.250.10">
    <property type="entry name" value="Rhodanese-like domain"/>
    <property type="match status" value="1"/>
</dbReference>
<evidence type="ECO:0000256" key="3">
    <source>
        <dbReference type="ARBA" id="ARBA00023157"/>
    </source>
</evidence>
<dbReference type="Pfam" id="PF00581">
    <property type="entry name" value="Rhodanese"/>
    <property type="match status" value="1"/>
</dbReference>
<evidence type="ECO:0000256" key="4">
    <source>
        <dbReference type="ARBA" id="ARBA00023284"/>
    </source>
</evidence>
<dbReference type="InterPro" id="IPR013766">
    <property type="entry name" value="Thioredoxin_domain"/>
</dbReference>
<dbReference type="GO" id="GO:0004792">
    <property type="term" value="F:thiosulfate-cyanide sulfurtransferase activity"/>
    <property type="evidence" value="ECO:0007669"/>
    <property type="project" value="InterPro"/>
</dbReference>
<reference evidence="8 9" key="1">
    <citation type="submission" date="2019-01" db="EMBL/GenBank/DDBJ databases">
        <title>Spirosoma flava sp. nov., a propanil-degrading bacterium isolated from herbicide-contaminated soil.</title>
        <authorList>
            <person name="Zhang L."/>
            <person name="Jiang J.-D."/>
        </authorList>
    </citation>
    <scope>NUCLEOTIDE SEQUENCE [LARGE SCALE GENOMIC DNA]</scope>
    <source>
        <strain evidence="8 9">TY50</strain>
    </source>
</reference>
<name>A0A4Q2US62_9BACT</name>
<dbReference type="SUPFAM" id="SSF52833">
    <property type="entry name" value="Thioredoxin-like"/>
    <property type="match status" value="1"/>
</dbReference>
<dbReference type="PANTHER" id="PTHR45663">
    <property type="entry name" value="GEO12009P1"/>
    <property type="match status" value="1"/>
</dbReference>
<keyword evidence="5" id="KW-0732">Signal</keyword>
<dbReference type="SUPFAM" id="SSF52821">
    <property type="entry name" value="Rhodanese/Cell cycle control phosphatase"/>
    <property type="match status" value="1"/>
</dbReference>
<sequence length="235" mass="25771">MTLLRHCFFYLFVLIGPLSARAQNLSTDDFEHQLKKTPGAQLLDVRTPGEFGGGHLPGATNLDFRNPAFGQNLTALDKTKPVYVYCLSGGRSAEAAKLMREQGFSSVYELQGGYLKWTTKLKPIEGAKASPTAKAVTPAELKALSASNRLVLVDFYAPWCAPCQKMMPIMEQLQTQYAGKVLVVKADADASKALMQAYQVDEIPTLLLLKQGKLTERLIGLQSAAYLTDLLDKNL</sequence>
<evidence type="ECO:0000313" key="8">
    <source>
        <dbReference type="EMBL" id="RYC71892.1"/>
    </source>
</evidence>
<accession>A0A4Q2US62</accession>
<dbReference type="EMBL" id="SBLB01000001">
    <property type="protein sequence ID" value="RYC71892.1"/>
    <property type="molecule type" value="Genomic_DNA"/>
</dbReference>
<dbReference type="GO" id="GO:0045454">
    <property type="term" value="P:cell redox homeostasis"/>
    <property type="evidence" value="ECO:0007669"/>
    <property type="project" value="TreeGrafter"/>
</dbReference>
<evidence type="ECO:0000256" key="2">
    <source>
        <dbReference type="ARBA" id="ARBA00022982"/>
    </source>
</evidence>
<dbReference type="PROSITE" id="PS51352">
    <property type="entry name" value="THIOREDOXIN_2"/>
    <property type="match status" value="1"/>
</dbReference>
<feature type="signal peptide" evidence="5">
    <location>
        <begin position="1"/>
        <end position="22"/>
    </location>
</feature>
<protein>
    <submittedName>
        <fullName evidence="8">Redoxin domain-containing protein</fullName>
    </submittedName>
</protein>
<comment type="caution">
    <text evidence="8">The sequence shown here is derived from an EMBL/GenBank/DDBJ whole genome shotgun (WGS) entry which is preliminary data.</text>
</comment>
<keyword evidence="4" id="KW-0676">Redox-active center</keyword>
<proteinExistence type="predicted"/>
<dbReference type="InterPro" id="IPR036249">
    <property type="entry name" value="Thioredoxin-like_sf"/>
</dbReference>
<feature type="domain" description="Rhodanese" evidence="6">
    <location>
        <begin position="36"/>
        <end position="126"/>
    </location>
</feature>
<evidence type="ECO:0000313" key="9">
    <source>
        <dbReference type="Proteomes" id="UP000290407"/>
    </source>
</evidence>
<dbReference type="InterPro" id="IPR001307">
    <property type="entry name" value="Thiosulphate_STrfase_CS"/>
</dbReference>
<dbReference type="CDD" id="cd02947">
    <property type="entry name" value="TRX_family"/>
    <property type="match status" value="1"/>
</dbReference>
<dbReference type="PROSITE" id="PS00194">
    <property type="entry name" value="THIOREDOXIN_1"/>
    <property type="match status" value="1"/>
</dbReference>
<keyword evidence="2" id="KW-0249">Electron transport</keyword>
<dbReference type="RefSeq" id="WP_077920787.1">
    <property type="nucleotide sequence ID" value="NZ_SBLB01000001.1"/>
</dbReference>
<dbReference type="PROSITE" id="PS50206">
    <property type="entry name" value="RHODANESE_3"/>
    <property type="match status" value="1"/>
</dbReference>
<evidence type="ECO:0000256" key="1">
    <source>
        <dbReference type="ARBA" id="ARBA00022448"/>
    </source>
</evidence>
<dbReference type="GO" id="GO:0015035">
    <property type="term" value="F:protein-disulfide reductase activity"/>
    <property type="evidence" value="ECO:0007669"/>
    <property type="project" value="TreeGrafter"/>
</dbReference>
<dbReference type="PANTHER" id="PTHR45663:SF11">
    <property type="entry name" value="GEO12009P1"/>
    <property type="match status" value="1"/>
</dbReference>
<keyword evidence="3" id="KW-1015">Disulfide bond</keyword>
<keyword evidence="9" id="KW-1185">Reference proteome</keyword>
<dbReference type="AlphaFoldDB" id="A0A4Q2US62"/>
<keyword evidence="1" id="KW-0813">Transport</keyword>
<dbReference type="Proteomes" id="UP000290407">
    <property type="component" value="Unassembled WGS sequence"/>
</dbReference>
<feature type="domain" description="Thioredoxin" evidence="7">
    <location>
        <begin position="87"/>
        <end position="235"/>
    </location>
</feature>
<feature type="chain" id="PRO_5020921226" evidence="5">
    <location>
        <begin position="23"/>
        <end position="235"/>
    </location>
</feature>
<dbReference type="Gene3D" id="3.40.30.10">
    <property type="entry name" value="Glutaredoxin"/>
    <property type="match status" value="1"/>
</dbReference>